<accession>A0ACB9WV01</accession>
<protein>
    <submittedName>
        <fullName evidence="1">Uncharacterized protein</fullName>
    </submittedName>
</protein>
<proteinExistence type="predicted"/>
<reference evidence="1" key="1">
    <citation type="submission" date="2022-05" db="EMBL/GenBank/DDBJ databases">
        <title>Chromosome-level genome of Chaenocephalus aceratus.</title>
        <authorList>
            <person name="Park H."/>
        </authorList>
    </citation>
    <scope>NUCLEOTIDE SEQUENCE</scope>
    <source>
        <strain evidence="1">KU_202001</strain>
    </source>
</reference>
<keyword evidence="2" id="KW-1185">Reference proteome</keyword>
<feature type="non-terminal residue" evidence="1">
    <location>
        <position position="1"/>
    </location>
</feature>
<organism evidence="1 2">
    <name type="scientific">Chaenocephalus aceratus</name>
    <name type="common">Blackfin icefish</name>
    <name type="synonym">Chaenichthys aceratus</name>
    <dbReference type="NCBI Taxonomy" id="36190"/>
    <lineage>
        <taxon>Eukaryota</taxon>
        <taxon>Metazoa</taxon>
        <taxon>Chordata</taxon>
        <taxon>Craniata</taxon>
        <taxon>Vertebrata</taxon>
        <taxon>Euteleostomi</taxon>
        <taxon>Actinopterygii</taxon>
        <taxon>Neopterygii</taxon>
        <taxon>Teleostei</taxon>
        <taxon>Neoteleostei</taxon>
        <taxon>Acanthomorphata</taxon>
        <taxon>Eupercaria</taxon>
        <taxon>Perciformes</taxon>
        <taxon>Notothenioidei</taxon>
        <taxon>Channichthyidae</taxon>
        <taxon>Chaenocephalus</taxon>
    </lineage>
</organism>
<gene>
    <name evidence="1" type="ORF">KUCAC02_011132</name>
</gene>
<feature type="non-terminal residue" evidence="1">
    <location>
        <position position="228"/>
    </location>
</feature>
<dbReference type="Proteomes" id="UP001057452">
    <property type="component" value="Chromosome 11"/>
</dbReference>
<evidence type="ECO:0000313" key="2">
    <source>
        <dbReference type="Proteomes" id="UP001057452"/>
    </source>
</evidence>
<comment type="caution">
    <text evidence="1">The sequence shown here is derived from an EMBL/GenBank/DDBJ whole genome shotgun (WGS) entry which is preliminary data.</text>
</comment>
<name>A0ACB9WV01_CHAAC</name>
<evidence type="ECO:0000313" key="1">
    <source>
        <dbReference type="EMBL" id="KAI4817755.1"/>
    </source>
</evidence>
<sequence length="228" mass="24007">QLRGEDSGTSGQHDQTSAGRDRGQNLGAGQRIHERQIQGGGAEESRRAQILPPVLGAARVRRGVRPRARGLPAHGPRHGGGQEVPVSGRGGPPVRGRGLPPGGAHRGRGMPPRGAPARGGVPRGGPPRGGAVRGVPSGRGGPPAAPSRGAPAPRARPPAAGPPHRMAHPPPHQHTPTAASEGYEEYGYDESYTDTAYESYDSYYSQPQAEPEYYDYGPRRDRRVVRVV</sequence>
<dbReference type="EMBL" id="CM043795">
    <property type="protein sequence ID" value="KAI4817755.1"/>
    <property type="molecule type" value="Genomic_DNA"/>
</dbReference>